<dbReference type="PROSITE" id="PS00151">
    <property type="entry name" value="ACYLPHOSPHATASE_2"/>
    <property type="match status" value="1"/>
</dbReference>
<dbReference type="PROSITE" id="PS00150">
    <property type="entry name" value="ACYLPHOSPHATASE_1"/>
    <property type="match status" value="1"/>
</dbReference>
<feature type="domain" description="Acylphosphatase-like" evidence="8">
    <location>
        <begin position="4"/>
        <end position="94"/>
    </location>
</feature>
<dbReference type="OrthoDB" id="7961613at2759"/>
<feature type="active site" evidence="5">
    <location>
        <position position="37"/>
    </location>
</feature>
<dbReference type="EC" id="3.6.1.7" evidence="2 5"/>
<dbReference type="PANTHER" id="PTHR10029">
    <property type="entry name" value="ACYLPHOSPHATASE"/>
    <property type="match status" value="1"/>
</dbReference>
<evidence type="ECO:0000256" key="6">
    <source>
        <dbReference type="RuleBase" id="RU000553"/>
    </source>
</evidence>
<proteinExistence type="inferred from homology"/>
<comment type="catalytic activity">
    <reaction evidence="4 5 6">
        <text>an acyl phosphate + H2O = a carboxylate + phosphate + H(+)</text>
        <dbReference type="Rhea" id="RHEA:14965"/>
        <dbReference type="ChEBI" id="CHEBI:15377"/>
        <dbReference type="ChEBI" id="CHEBI:15378"/>
        <dbReference type="ChEBI" id="CHEBI:29067"/>
        <dbReference type="ChEBI" id="CHEBI:43474"/>
        <dbReference type="ChEBI" id="CHEBI:59918"/>
        <dbReference type="EC" id="3.6.1.7"/>
    </reaction>
</comment>
<keyword evidence="3 5" id="KW-0378">Hydrolase</keyword>
<evidence type="ECO:0000256" key="3">
    <source>
        <dbReference type="ARBA" id="ARBA00022801"/>
    </source>
</evidence>
<dbReference type="AlphaFoldDB" id="A0A6G4ZXD7"/>
<comment type="similarity">
    <text evidence="1 7">Belongs to the acylphosphatase family.</text>
</comment>
<evidence type="ECO:0000256" key="2">
    <source>
        <dbReference type="ARBA" id="ARBA00012150"/>
    </source>
</evidence>
<sequence>MPRTADFEVSGKVQGVFFRKCTKDQAESLGVCGWVRNTHKGTVEGVIQGTTDKVNSMKHWLSEVGSPQSVIDSCTFMNEKNIDELEFEGFTIKKRSEFIGAGLLYAYISNAKRLHIV</sequence>
<evidence type="ECO:0000256" key="5">
    <source>
        <dbReference type="PROSITE-ProRule" id="PRU00520"/>
    </source>
</evidence>
<dbReference type="InterPro" id="IPR017968">
    <property type="entry name" value="Acylphosphatase_CS"/>
</dbReference>
<accession>A0A6G4ZXD7</accession>
<evidence type="ECO:0000256" key="7">
    <source>
        <dbReference type="RuleBase" id="RU004168"/>
    </source>
</evidence>
<dbReference type="SUPFAM" id="SSF54975">
    <property type="entry name" value="Acylphosphatase/BLUF domain-like"/>
    <property type="match status" value="1"/>
</dbReference>
<dbReference type="PRINTS" id="PR00112">
    <property type="entry name" value="ACYLPHPHTASE"/>
</dbReference>
<evidence type="ECO:0000259" key="8">
    <source>
        <dbReference type="PROSITE" id="PS51160"/>
    </source>
</evidence>
<protein>
    <recommendedName>
        <fullName evidence="2 5">Acylphosphatase</fullName>
        <ecNumber evidence="2 5">3.6.1.7</ecNumber>
    </recommendedName>
</protein>
<dbReference type="EMBL" id="GIKN01000735">
    <property type="protein sequence ID" value="NIE43008.1"/>
    <property type="molecule type" value="Transcribed_RNA"/>
</dbReference>
<dbReference type="FunFam" id="3.30.70.100:FF:000011">
    <property type="entry name" value="Acylphosphatase"/>
    <property type="match status" value="1"/>
</dbReference>
<dbReference type="PANTHER" id="PTHR10029:SF3">
    <property type="entry name" value="ACYLPHOSPHATASE-RELATED"/>
    <property type="match status" value="1"/>
</dbReference>
<evidence type="ECO:0000256" key="4">
    <source>
        <dbReference type="ARBA" id="ARBA00047645"/>
    </source>
</evidence>
<dbReference type="InterPro" id="IPR001792">
    <property type="entry name" value="Acylphosphatase-like_dom"/>
</dbReference>
<name>A0A6G4ZXD7_RHIMP</name>
<feature type="active site" evidence="5">
    <location>
        <position position="19"/>
    </location>
</feature>
<organism evidence="9">
    <name type="scientific">Rhipicephalus microplus</name>
    <name type="common">Cattle tick</name>
    <name type="synonym">Boophilus microplus</name>
    <dbReference type="NCBI Taxonomy" id="6941"/>
    <lineage>
        <taxon>Eukaryota</taxon>
        <taxon>Metazoa</taxon>
        <taxon>Ecdysozoa</taxon>
        <taxon>Arthropoda</taxon>
        <taxon>Chelicerata</taxon>
        <taxon>Arachnida</taxon>
        <taxon>Acari</taxon>
        <taxon>Parasitiformes</taxon>
        <taxon>Ixodida</taxon>
        <taxon>Ixodoidea</taxon>
        <taxon>Ixodidae</taxon>
        <taxon>Rhipicephalinae</taxon>
        <taxon>Rhipicephalus</taxon>
        <taxon>Boophilus</taxon>
    </lineage>
</organism>
<dbReference type="VEuPathDB" id="VectorBase:LOC119186161"/>
<evidence type="ECO:0000313" key="9">
    <source>
        <dbReference type="EMBL" id="NIE43008.1"/>
    </source>
</evidence>
<dbReference type="GO" id="GO:0003998">
    <property type="term" value="F:acylphosphatase activity"/>
    <property type="evidence" value="ECO:0007669"/>
    <property type="project" value="UniProtKB-EC"/>
</dbReference>
<dbReference type="PROSITE" id="PS51160">
    <property type="entry name" value="ACYLPHOSPHATASE_3"/>
    <property type="match status" value="1"/>
</dbReference>
<dbReference type="InterPro" id="IPR020456">
    <property type="entry name" value="Acylphosphatase"/>
</dbReference>
<dbReference type="Pfam" id="PF00708">
    <property type="entry name" value="Acylphosphatase"/>
    <property type="match status" value="1"/>
</dbReference>
<evidence type="ECO:0000256" key="1">
    <source>
        <dbReference type="ARBA" id="ARBA00005614"/>
    </source>
</evidence>
<dbReference type="InterPro" id="IPR036046">
    <property type="entry name" value="Acylphosphatase-like_dom_sf"/>
</dbReference>
<reference evidence="9" key="1">
    <citation type="submission" date="2020-03" db="EMBL/GenBank/DDBJ databases">
        <title>A transcriptome and proteome of the tick Rhipicephalus microplus shaped by the genetic composition of its hosts and developmental stage.</title>
        <authorList>
            <person name="Garcia G.R."/>
            <person name="Ribeiro J.M.C."/>
            <person name="Maruyama S.R."/>
            <person name="Gardinasse L.G."/>
            <person name="Nelson K."/>
            <person name="Ferreira B.R."/>
            <person name="Andrade T.G."/>
            <person name="Santos I.K.F.M."/>
        </authorList>
    </citation>
    <scope>NUCLEOTIDE SEQUENCE</scope>
    <source>
        <strain evidence="9">NSGR</strain>
        <tissue evidence="9">Salivary glands</tissue>
    </source>
</reference>
<dbReference type="Gene3D" id="3.30.70.100">
    <property type="match status" value="1"/>
</dbReference>